<dbReference type="Proteomes" id="UP000181951">
    <property type="component" value="Unassembled WGS sequence"/>
</dbReference>
<sequence>MIPTHPPGADRQDSGGTLRARRVRRALPLPLHDGDLDGAAASAALARGQAEAAGALGLLDLPSAAEPAAALRPLPESAALAFRPHPGTFRADEQGARSGRRTGPWPLVAAAAVAGAVLVSAPLMHQKGDKEITGEGPDRAVPVATLGSDGHTSHAVSDGGTGSRTGLTDGTVPAGTIPTTEVPRADRHVRPTVRAHGPTSPTTATPTTSPSTTTAAPHGTELGVLPQAAPLDRELAPHNFDALLPGAAKKAAETPAKPAVTVTKEAVQPAAESAAKPTTAKPAATSVHVARTDTAKPRTVSPEAAKPAGATSAHTTDAQPPAPPTKPAAPQYGTRVVEGTTVLHAGQSVSTDHVRVAMTQGGNLEIGDPADGSVLWSSGTSGSGNYAVFQADGNLVVYGADGNSLWTSGSAGNEGAHMVLQDDGNVVIRSAGGSPVWSSHTVH</sequence>
<feature type="region of interest" description="Disordered" evidence="1">
    <location>
        <begin position="128"/>
        <end position="219"/>
    </location>
</feature>
<feature type="region of interest" description="Disordered" evidence="1">
    <location>
        <begin position="252"/>
        <end position="331"/>
    </location>
</feature>
<evidence type="ECO:0000313" key="3">
    <source>
        <dbReference type="EMBL" id="SEO99358.1"/>
    </source>
</evidence>
<dbReference type="Gene3D" id="2.90.10.10">
    <property type="entry name" value="Bulb-type lectin domain"/>
    <property type="match status" value="2"/>
</dbReference>
<evidence type="ECO:0000259" key="2">
    <source>
        <dbReference type="PROSITE" id="PS50927"/>
    </source>
</evidence>
<dbReference type="PROSITE" id="PS50927">
    <property type="entry name" value="BULB_LECTIN"/>
    <property type="match status" value="1"/>
</dbReference>
<protein>
    <submittedName>
        <fullName evidence="3">D-mannose binding lectin</fullName>
    </submittedName>
</protein>
<dbReference type="InterPro" id="IPR036426">
    <property type="entry name" value="Bulb-type_lectin_dom_sf"/>
</dbReference>
<dbReference type="STRING" id="310780.SAMN05216267_10664"/>
<feature type="compositionally biased region" description="Basic and acidic residues" evidence="1">
    <location>
        <begin position="128"/>
        <end position="138"/>
    </location>
</feature>
<accession>A0A1H8U9M8</accession>
<dbReference type="SUPFAM" id="SSF51110">
    <property type="entry name" value="alpha-D-mannose-specific plant lectins"/>
    <property type="match status" value="1"/>
</dbReference>
<dbReference type="RefSeq" id="WP_075018297.1">
    <property type="nucleotide sequence ID" value="NZ_FODD01000066.1"/>
</dbReference>
<evidence type="ECO:0000313" key="4">
    <source>
        <dbReference type="Proteomes" id="UP000181951"/>
    </source>
</evidence>
<feature type="compositionally biased region" description="Low complexity" evidence="1">
    <location>
        <begin position="252"/>
        <end position="286"/>
    </location>
</feature>
<dbReference type="EMBL" id="FODD01000066">
    <property type="protein sequence ID" value="SEO99358.1"/>
    <property type="molecule type" value="Genomic_DNA"/>
</dbReference>
<dbReference type="AlphaFoldDB" id="A0A1H8U9M8"/>
<feature type="compositionally biased region" description="Low complexity" evidence="1">
    <location>
        <begin position="198"/>
        <end position="217"/>
    </location>
</feature>
<feature type="region of interest" description="Disordered" evidence="1">
    <location>
        <begin position="1"/>
        <end position="22"/>
    </location>
</feature>
<feature type="domain" description="Bulb-type lectin" evidence="2">
    <location>
        <begin position="334"/>
        <end position="441"/>
    </location>
</feature>
<organism evidence="3 4">
    <name type="scientific">Actinacidiphila rubida</name>
    <dbReference type="NCBI Taxonomy" id="310780"/>
    <lineage>
        <taxon>Bacteria</taxon>
        <taxon>Bacillati</taxon>
        <taxon>Actinomycetota</taxon>
        <taxon>Actinomycetes</taxon>
        <taxon>Kitasatosporales</taxon>
        <taxon>Streptomycetaceae</taxon>
        <taxon>Actinacidiphila</taxon>
    </lineage>
</organism>
<keyword evidence="4" id="KW-1185">Reference proteome</keyword>
<proteinExistence type="predicted"/>
<keyword evidence="3" id="KW-0430">Lectin</keyword>
<name>A0A1H8U9M8_9ACTN</name>
<dbReference type="CDD" id="cd00028">
    <property type="entry name" value="B_lectin"/>
    <property type="match status" value="1"/>
</dbReference>
<evidence type="ECO:0000256" key="1">
    <source>
        <dbReference type="SAM" id="MobiDB-lite"/>
    </source>
</evidence>
<dbReference type="InterPro" id="IPR001480">
    <property type="entry name" value="Bulb-type_lectin_dom"/>
</dbReference>
<gene>
    <name evidence="3" type="ORF">SAMN05216267_10664</name>
</gene>
<dbReference type="SMART" id="SM00108">
    <property type="entry name" value="B_lectin"/>
    <property type="match status" value="1"/>
</dbReference>
<reference evidence="3 4" key="1">
    <citation type="submission" date="2016-10" db="EMBL/GenBank/DDBJ databases">
        <authorList>
            <person name="de Groot N.N."/>
        </authorList>
    </citation>
    <scope>NUCLEOTIDE SEQUENCE [LARGE SCALE GENOMIC DNA]</scope>
    <source>
        <strain evidence="3 4">CGMCC 4.2026</strain>
    </source>
</reference>
<dbReference type="OrthoDB" id="516973at2"/>
<dbReference type="GO" id="GO:0030246">
    <property type="term" value="F:carbohydrate binding"/>
    <property type="evidence" value="ECO:0007669"/>
    <property type="project" value="UniProtKB-KW"/>
</dbReference>